<dbReference type="Gene3D" id="3.40.50.720">
    <property type="entry name" value="NAD(P)-binding Rossmann-like Domain"/>
    <property type="match status" value="1"/>
</dbReference>
<gene>
    <name evidence="3" type="ORF">GIY09_07740</name>
</gene>
<dbReference type="SUPFAM" id="SSF51735">
    <property type="entry name" value="NAD(P)-binding Rossmann-fold domains"/>
    <property type="match status" value="1"/>
</dbReference>
<dbReference type="Pfam" id="PF22725">
    <property type="entry name" value="GFO_IDH_MocA_C3"/>
    <property type="match status" value="1"/>
</dbReference>
<proteinExistence type="predicted"/>
<dbReference type="GO" id="GO:0000166">
    <property type="term" value="F:nucleotide binding"/>
    <property type="evidence" value="ECO:0007669"/>
    <property type="project" value="InterPro"/>
</dbReference>
<dbReference type="AlphaFoldDB" id="A0A6I2GQP1"/>
<dbReference type="SUPFAM" id="SSF55347">
    <property type="entry name" value="Glyceraldehyde-3-phosphate dehydrogenase-like, C-terminal domain"/>
    <property type="match status" value="1"/>
</dbReference>
<evidence type="ECO:0000259" key="2">
    <source>
        <dbReference type="Pfam" id="PF22725"/>
    </source>
</evidence>
<dbReference type="InterPro" id="IPR036291">
    <property type="entry name" value="NAD(P)-bd_dom_sf"/>
</dbReference>
<evidence type="ECO:0000313" key="4">
    <source>
        <dbReference type="Proteomes" id="UP000430975"/>
    </source>
</evidence>
<reference evidence="3 4" key="1">
    <citation type="submission" date="2019-11" db="EMBL/GenBank/DDBJ databases">
        <title>Characterisation of Fundicoccus ignavus gen. nov. sp. nov., a novel genus of the family Aerococcaceae isolated from bulk tank milk.</title>
        <authorList>
            <person name="Siebert A."/>
            <person name="Huptas C."/>
            <person name="Wenning M."/>
            <person name="Scherer S."/>
            <person name="Doll E.V."/>
        </authorList>
    </citation>
    <scope>NUCLEOTIDE SEQUENCE [LARGE SCALE GENOMIC DNA]</scope>
    <source>
        <strain evidence="3 4">WS4759</strain>
    </source>
</reference>
<feature type="domain" description="GFO/IDH/MocA-like oxidoreductase" evidence="2">
    <location>
        <begin position="172"/>
        <end position="243"/>
    </location>
</feature>
<dbReference type="PANTHER" id="PTHR43054">
    <property type="match status" value="1"/>
</dbReference>
<dbReference type="InterPro" id="IPR055170">
    <property type="entry name" value="GFO_IDH_MocA-like_dom"/>
</dbReference>
<dbReference type="PANTHER" id="PTHR43054:SF1">
    <property type="entry name" value="SCYLLO-INOSITOL 2-DEHYDROGENASE (NADP(+)) IOLU"/>
    <property type="match status" value="1"/>
</dbReference>
<name>A0A6I2GQP1_9LACT</name>
<evidence type="ECO:0000259" key="1">
    <source>
        <dbReference type="Pfam" id="PF01408"/>
    </source>
</evidence>
<dbReference type="Proteomes" id="UP000430975">
    <property type="component" value="Unassembled WGS sequence"/>
</dbReference>
<accession>A0A6I2GQP1</accession>
<feature type="domain" description="Gfo/Idh/MocA-like oxidoreductase N-terminal" evidence="1">
    <location>
        <begin position="3"/>
        <end position="118"/>
    </location>
</feature>
<organism evidence="3 4">
    <name type="scientific">Fundicoccus ignavus</name>
    <dbReference type="NCBI Taxonomy" id="2664442"/>
    <lineage>
        <taxon>Bacteria</taxon>
        <taxon>Bacillati</taxon>
        <taxon>Bacillota</taxon>
        <taxon>Bacilli</taxon>
        <taxon>Lactobacillales</taxon>
        <taxon>Aerococcaceae</taxon>
        <taxon>Fundicoccus</taxon>
    </lineage>
</organism>
<comment type="caution">
    <text evidence="3">The sequence shown here is derived from an EMBL/GenBank/DDBJ whole genome shotgun (WGS) entry which is preliminary data.</text>
</comment>
<dbReference type="EMBL" id="WJQS01000006">
    <property type="protein sequence ID" value="MRI85755.1"/>
    <property type="molecule type" value="Genomic_DNA"/>
</dbReference>
<dbReference type="RefSeq" id="WP_153863638.1">
    <property type="nucleotide sequence ID" value="NZ_WJQS01000006.1"/>
</dbReference>
<keyword evidence="4" id="KW-1185">Reference proteome</keyword>
<evidence type="ECO:0000313" key="3">
    <source>
        <dbReference type="EMBL" id="MRI85755.1"/>
    </source>
</evidence>
<sequence>MLNLGTIGTSWITEQLIDAARLTQQYHIKGIYSRDAAKGKQFASKVQADYYTDSIYNLLYDPEIDIVYIASPNSLHYEQAVQAMKAGKHIIVEKPMFTSVKEWHHAHNLAKEHGVLIFEAALHYQNRNYKRFRQLVMTKREEMEQPFLGANFNIGQYSSRYMAYLDAVEHNQTVPNIFSPEFAGGSIMDMGVYPLYVAMDLFGLPKSVRYHTVTGANQVDLFGTIILSYEDQLVSIFVSKAVHSVMPSEIYLDDETVVIRDITRMNDVQLVNRAGKEVQIIDYQPANPMYDEMLNFAEAVNKSDEMHQQLKYESWKQLSLQVAQVMEMLRKSANLL</sequence>
<dbReference type="Gene3D" id="3.30.360.10">
    <property type="entry name" value="Dihydrodipicolinate Reductase, domain 2"/>
    <property type="match status" value="1"/>
</dbReference>
<protein>
    <submittedName>
        <fullName evidence="3">Gfo/Idh/MocA family oxidoreductase</fullName>
    </submittedName>
</protein>
<dbReference type="InterPro" id="IPR000683">
    <property type="entry name" value="Gfo/Idh/MocA-like_OxRdtase_N"/>
</dbReference>
<dbReference type="Pfam" id="PF01408">
    <property type="entry name" value="GFO_IDH_MocA"/>
    <property type="match status" value="1"/>
</dbReference>